<feature type="compositionally biased region" description="Acidic residues" evidence="8">
    <location>
        <begin position="144"/>
        <end position="156"/>
    </location>
</feature>
<organism evidence="10 11">
    <name type="scientific">Aspergillus homomorphus (strain CBS 101889)</name>
    <dbReference type="NCBI Taxonomy" id="1450537"/>
    <lineage>
        <taxon>Eukaryota</taxon>
        <taxon>Fungi</taxon>
        <taxon>Dikarya</taxon>
        <taxon>Ascomycota</taxon>
        <taxon>Pezizomycotina</taxon>
        <taxon>Eurotiomycetes</taxon>
        <taxon>Eurotiomycetidae</taxon>
        <taxon>Eurotiales</taxon>
        <taxon>Aspergillaceae</taxon>
        <taxon>Aspergillus</taxon>
        <taxon>Aspergillus subgen. Circumdati</taxon>
    </lineage>
</organism>
<dbReference type="Proteomes" id="UP000248961">
    <property type="component" value="Unassembled WGS sequence"/>
</dbReference>
<feature type="compositionally biased region" description="Polar residues" evidence="8">
    <location>
        <begin position="34"/>
        <end position="44"/>
    </location>
</feature>
<dbReference type="GO" id="GO:0005634">
    <property type="term" value="C:nucleus"/>
    <property type="evidence" value="ECO:0007669"/>
    <property type="project" value="UniProtKB-SubCell"/>
</dbReference>
<evidence type="ECO:0000256" key="8">
    <source>
        <dbReference type="SAM" id="MobiDB-lite"/>
    </source>
</evidence>
<dbReference type="GO" id="GO:0005737">
    <property type="term" value="C:cytoplasm"/>
    <property type="evidence" value="ECO:0007669"/>
    <property type="project" value="UniProtKB-SubCell"/>
</dbReference>
<feature type="compositionally biased region" description="Low complexity" evidence="8">
    <location>
        <begin position="188"/>
        <end position="206"/>
    </location>
</feature>
<comment type="similarity">
    <text evidence="4">Belongs to the RTC4 family.</text>
</comment>
<dbReference type="GeneID" id="37202806"/>
<dbReference type="PANTHER" id="PTHR41391:SF1">
    <property type="entry name" value="RESTRICTION OF TELOMERE CAPPING PROTEIN 4"/>
    <property type="match status" value="1"/>
</dbReference>
<proteinExistence type="inferred from homology"/>
<feature type="compositionally biased region" description="Basic residues" evidence="8">
    <location>
        <begin position="109"/>
        <end position="119"/>
    </location>
</feature>
<feature type="compositionally biased region" description="Low complexity" evidence="8">
    <location>
        <begin position="259"/>
        <end position="274"/>
    </location>
</feature>
<feature type="compositionally biased region" description="Low complexity" evidence="8">
    <location>
        <begin position="216"/>
        <end position="225"/>
    </location>
</feature>
<sequence>MSLTTRARAKPNPSFASNRLTRNDPISGGHLLTSFRTGEGSQAPGSARPEPATDDEPLSLSEDESQASVDLSDDDLGKPSRYARRAGPTLQEKKLARQSPEGGETPRASRQRAGTKKKSQLPAPSSSASSAAADRKRTRTLLDMTDDGESTSDGEEVLFSSQFRSSNSSKRRKPTVSYASRKSFGGRVSPPSLTSPVSAASSQSPVRKNRSKKASKGGASKSRSSPQGAEEFKVPRAIIDSSPKPEFKAPPPFPRDTVSSSSFATSSARDIISLDLDDDSDSSPSTPLSSASSTLLEELSRFDEALLASGDDDEMDSATPSLCPWCKEPVPRELLIRFEAQPKQRMREQRQFCESHQQPTAERKWQEQGYPTIDWDGLDARLGPHVESLDQVLEPGSSSFYRNILDTKLKAGEAKNFRLEMLGEGLVNISCGYYGTRGSTKMLEHITARYARKLRRLAPQDHIIHTAGVVGYAQAVLVPELAVRLVKEDMQVDDERARQILRDSMELGETVNPALNDKITVEETTDEPTSVEGTLSV</sequence>
<dbReference type="Pfam" id="PF14474">
    <property type="entry name" value="RTC4"/>
    <property type="match status" value="1"/>
</dbReference>
<dbReference type="InterPro" id="IPR039024">
    <property type="entry name" value="RTC4"/>
</dbReference>
<dbReference type="STRING" id="1450537.A0A395HR12"/>
<comment type="function">
    <text evidence="1">May be involved in a process influencing telomere capping.</text>
</comment>
<dbReference type="SMART" id="SM01312">
    <property type="entry name" value="RTC4"/>
    <property type="match status" value="1"/>
</dbReference>
<keyword evidence="11" id="KW-1185">Reference proteome</keyword>
<feature type="compositionally biased region" description="Low complexity" evidence="8">
    <location>
        <begin position="282"/>
        <end position="294"/>
    </location>
</feature>
<keyword evidence="7" id="KW-0539">Nucleus</keyword>
<dbReference type="InterPro" id="IPR028094">
    <property type="entry name" value="RTC4_C"/>
</dbReference>
<evidence type="ECO:0000313" key="11">
    <source>
        <dbReference type="Proteomes" id="UP000248961"/>
    </source>
</evidence>
<dbReference type="RefSeq" id="XP_025549017.1">
    <property type="nucleotide sequence ID" value="XM_025698517.1"/>
</dbReference>
<evidence type="ECO:0000256" key="3">
    <source>
        <dbReference type="ARBA" id="ARBA00004496"/>
    </source>
</evidence>
<evidence type="ECO:0000256" key="1">
    <source>
        <dbReference type="ARBA" id="ARBA00002738"/>
    </source>
</evidence>
<protein>
    <recommendedName>
        <fullName evidence="5">Restriction of telomere capping protein 4</fullName>
    </recommendedName>
</protein>
<feature type="compositionally biased region" description="Low complexity" evidence="8">
    <location>
        <begin position="159"/>
        <end position="168"/>
    </location>
</feature>
<dbReference type="AlphaFoldDB" id="A0A395HR12"/>
<feature type="region of interest" description="Disordered" evidence="8">
    <location>
        <begin position="1"/>
        <end position="294"/>
    </location>
</feature>
<evidence type="ECO:0000256" key="6">
    <source>
        <dbReference type="ARBA" id="ARBA00022490"/>
    </source>
</evidence>
<keyword evidence="6" id="KW-0963">Cytoplasm</keyword>
<gene>
    <name evidence="10" type="ORF">BO97DRAFT_445166</name>
</gene>
<dbReference type="EMBL" id="KZ824300">
    <property type="protein sequence ID" value="RAL09863.1"/>
    <property type="molecule type" value="Genomic_DNA"/>
</dbReference>
<comment type="subcellular location">
    <subcellularLocation>
        <location evidence="3">Cytoplasm</location>
    </subcellularLocation>
    <subcellularLocation>
        <location evidence="2">Nucleus</location>
    </subcellularLocation>
</comment>
<evidence type="ECO:0000256" key="5">
    <source>
        <dbReference type="ARBA" id="ARBA00015162"/>
    </source>
</evidence>
<name>A0A395HR12_ASPHC</name>
<evidence type="ECO:0000256" key="7">
    <source>
        <dbReference type="ARBA" id="ARBA00023242"/>
    </source>
</evidence>
<reference evidence="10 11" key="1">
    <citation type="submission" date="2018-02" db="EMBL/GenBank/DDBJ databases">
        <title>The genomes of Aspergillus section Nigri reveals drivers in fungal speciation.</title>
        <authorList>
            <consortium name="DOE Joint Genome Institute"/>
            <person name="Vesth T.C."/>
            <person name="Nybo J."/>
            <person name="Theobald S."/>
            <person name="Brandl J."/>
            <person name="Frisvad J.C."/>
            <person name="Nielsen K.F."/>
            <person name="Lyhne E.K."/>
            <person name="Kogle M.E."/>
            <person name="Kuo A."/>
            <person name="Riley R."/>
            <person name="Clum A."/>
            <person name="Nolan M."/>
            <person name="Lipzen A."/>
            <person name="Salamov A."/>
            <person name="Henrissat B."/>
            <person name="Wiebenga A."/>
            <person name="De vries R.P."/>
            <person name="Grigoriev I.V."/>
            <person name="Mortensen U.H."/>
            <person name="Andersen M.R."/>
            <person name="Baker S.E."/>
        </authorList>
    </citation>
    <scope>NUCLEOTIDE SEQUENCE [LARGE SCALE GENOMIC DNA]</scope>
    <source>
        <strain evidence="10 11">CBS 101889</strain>
    </source>
</reference>
<dbReference type="OrthoDB" id="128308at2759"/>
<evidence type="ECO:0000313" key="10">
    <source>
        <dbReference type="EMBL" id="RAL09863.1"/>
    </source>
</evidence>
<feature type="domain" description="Restriction of telomere capping protein 4 C-terminal" evidence="9">
    <location>
        <begin position="392"/>
        <end position="514"/>
    </location>
</feature>
<feature type="compositionally biased region" description="Low complexity" evidence="8">
    <location>
        <begin position="122"/>
        <end position="132"/>
    </location>
</feature>
<evidence type="ECO:0000259" key="9">
    <source>
        <dbReference type="SMART" id="SM01312"/>
    </source>
</evidence>
<dbReference type="VEuPathDB" id="FungiDB:BO97DRAFT_445166"/>
<evidence type="ECO:0000256" key="2">
    <source>
        <dbReference type="ARBA" id="ARBA00004123"/>
    </source>
</evidence>
<evidence type="ECO:0000256" key="4">
    <source>
        <dbReference type="ARBA" id="ARBA00009461"/>
    </source>
</evidence>
<accession>A0A395HR12</accession>
<feature type="compositionally biased region" description="Acidic residues" evidence="8">
    <location>
        <begin position="52"/>
        <end position="65"/>
    </location>
</feature>
<dbReference type="PANTHER" id="PTHR41391">
    <property type="entry name" value="RESTRICTION OF TELOMERE CAPPING PROTEIN 4"/>
    <property type="match status" value="1"/>
</dbReference>